<reference evidence="3 4" key="1">
    <citation type="submission" date="2019-03" db="EMBL/GenBank/DDBJ databases">
        <title>Above-ground endophytic microbial communities from plants in different locations in the United States.</title>
        <authorList>
            <person name="Frank C."/>
        </authorList>
    </citation>
    <scope>NUCLEOTIDE SEQUENCE [LARGE SCALE GENOMIC DNA]</scope>
    <source>
        <strain evidence="3 4">LP_13_YM</strain>
    </source>
</reference>
<feature type="signal peptide" evidence="1">
    <location>
        <begin position="1"/>
        <end position="23"/>
    </location>
</feature>
<proteinExistence type="predicted"/>
<evidence type="ECO:0000313" key="4">
    <source>
        <dbReference type="Proteomes" id="UP000295645"/>
    </source>
</evidence>
<keyword evidence="1" id="KW-0732">Signal</keyword>
<dbReference type="Gene3D" id="2.40.128.110">
    <property type="entry name" value="Lipid/polyisoprenoid-binding, YceI-like"/>
    <property type="match status" value="1"/>
</dbReference>
<dbReference type="InterPro" id="IPR007372">
    <property type="entry name" value="Lipid/polyisoprenoid-bd_YceI"/>
</dbReference>
<dbReference type="Proteomes" id="UP000295645">
    <property type="component" value="Unassembled WGS sequence"/>
</dbReference>
<evidence type="ECO:0000313" key="3">
    <source>
        <dbReference type="EMBL" id="TCV96331.1"/>
    </source>
</evidence>
<keyword evidence="4" id="KW-1185">Reference proteome</keyword>
<evidence type="ECO:0000256" key="1">
    <source>
        <dbReference type="SAM" id="SignalP"/>
    </source>
</evidence>
<dbReference type="PANTHER" id="PTHR34406:SF1">
    <property type="entry name" value="PROTEIN YCEI"/>
    <property type="match status" value="1"/>
</dbReference>
<dbReference type="Pfam" id="PF04264">
    <property type="entry name" value="YceI"/>
    <property type="match status" value="1"/>
</dbReference>
<sequence>MKRALRHIVPAAIFLFTTAPAGAADLRIDPVKSHAEFGVRLLWVSTVSGVFDNIRGDIAIDRINQTAVVDAVIDADSIRMESARLRRWVLAPEFFDSVHYPQIQFVSTPTPLESLTHGGTLQGRLTIRGITRDVDFRLLPSPCPTESMDGCVVQVQGTIDRTDFDMLGRRGALSDRVNLGLIIVLAMPEAY</sequence>
<organism evidence="3 4">
    <name type="scientific">Luteibacter rhizovicinus</name>
    <dbReference type="NCBI Taxonomy" id="242606"/>
    <lineage>
        <taxon>Bacteria</taxon>
        <taxon>Pseudomonadati</taxon>
        <taxon>Pseudomonadota</taxon>
        <taxon>Gammaproteobacteria</taxon>
        <taxon>Lysobacterales</taxon>
        <taxon>Rhodanobacteraceae</taxon>
        <taxon>Luteibacter</taxon>
    </lineage>
</organism>
<gene>
    <name evidence="3" type="ORF">EC912_102682</name>
</gene>
<dbReference type="SUPFAM" id="SSF101874">
    <property type="entry name" value="YceI-like"/>
    <property type="match status" value="1"/>
</dbReference>
<dbReference type="RefSeq" id="WP_243649184.1">
    <property type="nucleotide sequence ID" value="NZ_SMCS01000002.1"/>
</dbReference>
<feature type="domain" description="Lipid/polyisoprenoid-binding YceI-like" evidence="2">
    <location>
        <begin position="25"/>
        <end position="186"/>
    </location>
</feature>
<accession>A0A4R3YUP8</accession>
<dbReference type="SMART" id="SM00867">
    <property type="entry name" value="YceI"/>
    <property type="match status" value="1"/>
</dbReference>
<protein>
    <submittedName>
        <fullName evidence="3">Polyisoprenoid-binding protein YceI</fullName>
    </submittedName>
</protein>
<dbReference type="PANTHER" id="PTHR34406">
    <property type="entry name" value="PROTEIN YCEI"/>
    <property type="match status" value="1"/>
</dbReference>
<dbReference type="AlphaFoldDB" id="A0A4R3YUP8"/>
<name>A0A4R3YUP8_9GAMM</name>
<feature type="chain" id="PRO_5020747142" evidence="1">
    <location>
        <begin position="24"/>
        <end position="191"/>
    </location>
</feature>
<comment type="caution">
    <text evidence="3">The sequence shown here is derived from an EMBL/GenBank/DDBJ whole genome shotgun (WGS) entry which is preliminary data.</text>
</comment>
<evidence type="ECO:0000259" key="2">
    <source>
        <dbReference type="SMART" id="SM00867"/>
    </source>
</evidence>
<dbReference type="InterPro" id="IPR036761">
    <property type="entry name" value="TTHA0802/YceI-like_sf"/>
</dbReference>
<dbReference type="EMBL" id="SMCS01000002">
    <property type="protein sequence ID" value="TCV96331.1"/>
    <property type="molecule type" value="Genomic_DNA"/>
</dbReference>